<name>A0AAV7KBM2_9METZ</name>
<dbReference type="EMBL" id="JAKMXF010000099">
    <property type="protein sequence ID" value="KAI6658238.1"/>
    <property type="molecule type" value="Genomic_DNA"/>
</dbReference>
<accession>A0AAV7KBM2</accession>
<gene>
    <name evidence="2" type="ORF">LOD99_15507</name>
</gene>
<evidence type="ECO:0000259" key="1">
    <source>
        <dbReference type="Pfam" id="PF05699"/>
    </source>
</evidence>
<organism evidence="2 3">
    <name type="scientific">Oopsacas minuta</name>
    <dbReference type="NCBI Taxonomy" id="111878"/>
    <lineage>
        <taxon>Eukaryota</taxon>
        <taxon>Metazoa</taxon>
        <taxon>Porifera</taxon>
        <taxon>Hexactinellida</taxon>
        <taxon>Hexasterophora</taxon>
        <taxon>Lyssacinosida</taxon>
        <taxon>Leucopsacidae</taxon>
        <taxon>Oopsacas</taxon>
    </lineage>
</organism>
<dbReference type="InterPro" id="IPR012337">
    <property type="entry name" value="RNaseH-like_sf"/>
</dbReference>
<dbReference type="InterPro" id="IPR008906">
    <property type="entry name" value="HATC_C_dom"/>
</dbReference>
<proteinExistence type="predicted"/>
<protein>
    <submittedName>
        <fullName evidence="2">Zinc finger BED domain-containing protein 5-like</fullName>
    </submittedName>
</protein>
<dbReference type="GO" id="GO:0046983">
    <property type="term" value="F:protein dimerization activity"/>
    <property type="evidence" value="ECO:0007669"/>
    <property type="project" value="InterPro"/>
</dbReference>
<evidence type="ECO:0000313" key="2">
    <source>
        <dbReference type="EMBL" id="KAI6658238.1"/>
    </source>
</evidence>
<reference evidence="2 3" key="1">
    <citation type="journal article" date="2023" name="BMC Biol.">
        <title>The compact genome of the sponge Oopsacas minuta (Hexactinellida) is lacking key metazoan core genes.</title>
        <authorList>
            <person name="Santini S."/>
            <person name="Schenkelaars Q."/>
            <person name="Jourda C."/>
            <person name="Duchesne M."/>
            <person name="Belahbib H."/>
            <person name="Rocher C."/>
            <person name="Selva M."/>
            <person name="Riesgo A."/>
            <person name="Vervoort M."/>
            <person name="Leys S.P."/>
            <person name="Kodjabachian L."/>
            <person name="Le Bivic A."/>
            <person name="Borchiellini C."/>
            <person name="Claverie J.M."/>
            <person name="Renard E."/>
        </authorList>
    </citation>
    <scope>NUCLEOTIDE SEQUENCE [LARGE SCALE GENOMIC DNA]</scope>
    <source>
        <strain evidence="2">SPO-2</strain>
    </source>
</reference>
<dbReference type="SUPFAM" id="SSF53098">
    <property type="entry name" value="Ribonuclease H-like"/>
    <property type="match status" value="1"/>
</dbReference>
<dbReference type="Pfam" id="PF05699">
    <property type="entry name" value="Dimer_Tnp_hAT"/>
    <property type="match status" value="1"/>
</dbReference>
<feature type="domain" description="HAT C-terminal dimerisation" evidence="1">
    <location>
        <begin position="266"/>
        <end position="325"/>
    </location>
</feature>
<dbReference type="AlphaFoldDB" id="A0AAV7KBM2"/>
<dbReference type="PANTHER" id="PTHR45913:SF22">
    <property type="entry name" value="SCAN BOX DOMAIN-CONTAINING PROTEIN"/>
    <property type="match status" value="1"/>
</dbReference>
<dbReference type="PANTHER" id="PTHR45913">
    <property type="entry name" value="EPM2A-INTERACTING PROTEIN 1"/>
    <property type="match status" value="1"/>
</dbReference>
<sequence>MLGNLSGFQTRVRQFVSDVITNHCRIHREALAAKTLPASLNVILQEVIKIVNFVKSSALNTRLFRNLCLDMDAAYMNLLYHTEIRWLSKGNVLKRVLDLKEETTEFLKLQKRTHWHDLFENHEWITRLCYLCDIFERLNTLNLSLQGKDSNIMDFVDKLSAFLAMLDLWRNRINSGRITMFSHLCSYVEDCEISISEALQNDIATHLQSRKDEFSRYFPETTKSKFNLVRNPFLAKIDDCIPDNQDAAQEDFIKLVNDSGAQTLFSRVDLPSFWSSMLGSYPIVSQIALKLLMPFPSTYLCEAAFSSMLVIKTKARNRLDVESDLRCCLAITQPRIQKLVDEKQHQKSH</sequence>
<comment type="caution">
    <text evidence="2">The sequence shown here is derived from an EMBL/GenBank/DDBJ whole genome shotgun (WGS) entry which is preliminary data.</text>
</comment>
<keyword evidence="3" id="KW-1185">Reference proteome</keyword>
<evidence type="ECO:0000313" key="3">
    <source>
        <dbReference type="Proteomes" id="UP001165289"/>
    </source>
</evidence>
<dbReference type="Proteomes" id="UP001165289">
    <property type="component" value="Unassembled WGS sequence"/>
</dbReference>